<protein>
    <submittedName>
        <fullName evidence="8">S-adenosyl-L-methionine-dependent methyltransferase</fullName>
    </submittedName>
</protein>
<dbReference type="PANTHER" id="PTHR11061:SF30">
    <property type="entry name" value="TRNA (URACIL(54)-C(5))-METHYLTRANSFERASE"/>
    <property type="match status" value="1"/>
</dbReference>
<dbReference type="EMBL" id="LNZH02000149">
    <property type="protein sequence ID" value="OCB89783.1"/>
    <property type="molecule type" value="Genomic_DNA"/>
</dbReference>
<dbReference type="PANTHER" id="PTHR11061">
    <property type="entry name" value="RNA M5U METHYLTRANSFERASE"/>
    <property type="match status" value="1"/>
</dbReference>
<dbReference type="Gene3D" id="2.40.50.140">
    <property type="entry name" value="Nucleic acid-binding proteins"/>
    <property type="match status" value="1"/>
</dbReference>
<evidence type="ECO:0000313" key="8">
    <source>
        <dbReference type="EMBL" id="OCB89783.1"/>
    </source>
</evidence>
<dbReference type="InterPro" id="IPR025795">
    <property type="entry name" value="tRNA_(uracil-5-)_MeTrfase"/>
</dbReference>
<feature type="binding site" evidence="4">
    <location>
        <position position="410"/>
    </location>
    <ligand>
        <name>S-adenosyl-L-methionine</name>
        <dbReference type="ChEBI" id="CHEBI:59789"/>
    </ligand>
</feature>
<keyword evidence="3 4" id="KW-0949">S-adenosyl-L-methionine</keyword>
<dbReference type="PROSITE" id="PS51622">
    <property type="entry name" value="SAM_MT_RNA_M5U_2"/>
    <property type="match status" value="1"/>
</dbReference>
<dbReference type="InterPro" id="IPR012340">
    <property type="entry name" value="NA-bd_OB-fold"/>
</dbReference>
<dbReference type="AlphaFoldDB" id="A0A9Q5I173"/>
<evidence type="ECO:0000313" key="9">
    <source>
        <dbReference type="Proteomes" id="UP000757232"/>
    </source>
</evidence>
<gene>
    <name evidence="8" type="ORF">A7U60_g3043</name>
</gene>
<dbReference type="OrthoDB" id="10250660at2759"/>
<keyword evidence="1 4" id="KW-0489">Methyltransferase</keyword>
<dbReference type="InterPro" id="IPR030390">
    <property type="entry name" value="MeTrfase_TrmA_AS"/>
</dbReference>
<dbReference type="InterPro" id="IPR010280">
    <property type="entry name" value="U5_MeTrfase_fam"/>
</dbReference>
<keyword evidence="9" id="KW-1185">Reference proteome</keyword>
<dbReference type="FunFam" id="2.40.50.140:FF:000201">
    <property type="entry name" value="TRM2p tRNA methyltransferase"/>
    <property type="match status" value="1"/>
</dbReference>
<dbReference type="InterPro" id="IPR002792">
    <property type="entry name" value="TRAM_dom"/>
</dbReference>
<evidence type="ECO:0000256" key="6">
    <source>
        <dbReference type="SAM" id="MobiDB-lite"/>
    </source>
</evidence>
<dbReference type="PROSITE" id="PS51687">
    <property type="entry name" value="SAM_MT_RNA_M5U"/>
    <property type="match status" value="1"/>
</dbReference>
<dbReference type="PROSITE" id="PS01231">
    <property type="entry name" value="TRMA_2"/>
    <property type="match status" value="1"/>
</dbReference>
<organism evidence="8 9">
    <name type="scientific">Sanghuangporus baumii</name>
    <name type="common">Phellinus baumii</name>
    <dbReference type="NCBI Taxonomy" id="108892"/>
    <lineage>
        <taxon>Eukaryota</taxon>
        <taxon>Fungi</taxon>
        <taxon>Dikarya</taxon>
        <taxon>Basidiomycota</taxon>
        <taxon>Agaricomycotina</taxon>
        <taxon>Agaricomycetes</taxon>
        <taxon>Hymenochaetales</taxon>
        <taxon>Hymenochaetaceae</taxon>
        <taxon>Sanghuangporus</taxon>
    </lineage>
</organism>
<feature type="binding site" evidence="4">
    <location>
        <position position="481"/>
    </location>
    <ligand>
        <name>S-adenosyl-L-methionine</name>
        <dbReference type="ChEBI" id="CHEBI:59789"/>
    </ligand>
</feature>
<reference evidence="8" key="1">
    <citation type="submission" date="2016-06" db="EMBL/GenBank/DDBJ databases">
        <title>Draft Genome sequence of the fungus Inonotus baumii.</title>
        <authorList>
            <person name="Zhu H."/>
            <person name="Lin W."/>
        </authorList>
    </citation>
    <scope>NUCLEOTIDE SEQUENCE</scope>
    <source>
        <strain evidence="8">821</strain>
    </source>
</reference>
<evidence type="ECO:0000256" key="1">
    <source>
        <dbReference type="ARBA" id="ARBA00022603"/>
    </source>
</evidence>
<dbReference type="Pfam" id="PF01938">
    <property type="entry name" value="TRAM"/>
    <property type="match status" value="1"/>
</dbReference>
<dbReference type="Pfam" id="PF05958">
    <property type="entry name" value="tRNA_U5-meth_tr"/>
    <property type="match status" value="1"/>
</dbReference>
<keyword evidence="2 4" id="KW-0808">Transferase</keyword>
<feature type="compositionally biased region" description="Basic and acidic residues" evidence="6">
    <location>
        <begin position="1"/>
        <end position="12"/>
    </location>
</feature>
<feature type="binding site" evidence="4">
    <location>
        <position position="373"/>
    </location>
    <ligand>
        <name>S-adenosyl-L-methionine</name>
        <dbReference type="ChEBI" id="CHEBI:59789"/>
    </ligand>
</feature>
<feature type="region of interest" description="Disordered" evidence="6">
    <location>
        <begin position="1"/>
        <end position="64"/>
    </location>
</feature>
<proteinExistence type="inferred from homology"/>
<feature type="active site" evidence="5">
    <location>
        <position position="508"/>
    </location>
</feature>
<sequence>MAGPKVGEKRELSPPFSTLNLDKKRRSHSPRPENLSVGATKAQKKEAAQLSQKRQSKIAKKHKKKLTDIEPCSHDDVYWREVISLLGQDVVDTAIEEGTELKAPFDFLEELELEISRLSSNGEGLAIAPSPKRSWVVFVPFSLPGEKVKARVYRNARLHSFADFLSVERPNPVMRDMSRVRCKYFEKCGGCQYQMLSYETQLDLKRDVVVRAYETFSGLPSPLVPAVLPTAPSPLQYGYRTKITPHFDAPVKVSRRDKQKAKQPIEPFPEGKTIPIGFNKVGTREVLDIEECLIATPVINEALGPLRKSILEKLHTYKRGVSLLLRDSLPIPAEASDIALTAEEHVCVTDHRGKVLERVGDKLFQYNASSFFQNNNAVLVPLVEYVRNAIFPPNTEGSAHTLPTHLVDAYCGAGLFSIMLSPYFKKIAGIELSSESIAAATDNAELNKLPPGRVTFRSGDAAHIFAAVPEFPPTETAVIIDPPRKGCDENFLGQLLEFRSTTVVYVSCNVHTQARDVGILLKKSMEEVEKGVKAGKYVLESVRGFDLFPQTAHVESVAVLRLV</sequence>
<comment type="similarity">
    <text evidence="4">Belongs to the class I-like SAM-binding methyltransferase superfamily. RNA M5U methyltransferase family.</text>
</comment>
<dbReference type="SUPFAM" id="SSF50249">
    <property type="entry name" value="Nucleic acid-binding proteins"/>
    <property type="match status" value="1"/>
</dbReference>
<name>A0A9Q5I173_SANBA</name>
<dbReference type="GO" id="GO:0032259">
    <property type="term" value="P:methylation"/>
    <property type="evidence" value="ECO:0007669"/>
    <property type="project" value="UniProtKB-KW"/>
</dbReference>
<dbReference type="InterPro" id="IPR030391">
    <property type="entry name" value="MeTrfase_TrmA_CS"/>
</dbReference>
<accession>A0A9Q5I173</accession>
<feature type="domain" description="TRAM" evidence="7">
    <location>
        <begin position="104"/>
        <end position="166"/>
    </location>
</feature>
<dbReference type="PROSITE" id="PS50926">
    <property type="entry name" value="TRAM"/>
    <property type="match status" value="1"/>
</dbReference>
<evidence type="ECO:0000259" key="7">
    <source>
        <dbReference type="PROSITE" id="PS50926"/>
    </source>
</evidence>
<comment type="caution">
    <text evidence="8">The sequence shown here is derived from an EMBL/GenBank/DDBJ whole genome shotgun (WGS) entry which is preliminary data.</text>
</comment>
<dbReference type="Gene3D" id="3.40.50.150">
    <property type="entry name" value="Vaccinia Virus protein VP39"/>
    <property type="match status" value="2"/>
</dbReference>
<dbReference type="PROSITE" id="PS01230">
    <property type="entry name" value="TRMA_1"/>
    <property type="match status" value="1"/>
</dbReference>
<feature type="active site" description="Nucleophile" evidence="4">
    <location>
        <position position="508"/>
    </location>
</feature>
<feature type="binding site" evidence="4">
    <location>
        <position position="431"/>
    </location>
    <ligand>
        <name>S-adenosyl-L-methionine</name>
        <dbReference type="ChEBI" id="CHEBI:59789"/>
    </ligand>
</feature>
<evidence type="ECO:0000256" key="5">
    <source>
        <dbReference type="PROSITE-ProRule" id="PRU10015"/>
    </source>
</evidence>
<evidence type="ECO:0000256" key="4">
    <source>
        <dbReference type="PROSITE-ProRule" id="PRU01024"/>
    </source>
</evidence>
<evidence type="ECO:0000256" key="2">
    <source>
        <dbReference type="ARBA" id="ARBA00022679"/>
    </source>
</evidence>
<feature type="compositionally biased region" description="Basic residues" evidence="6">
    <location>
        <begin position="54"/>
        <end position="64"/>
    </location>
</feature>
<evidence type="ECO:0000256" key="3">
    <source>
        <dbReference type="ARBA" id="ARBA00022691"/>
    </source>
</evidence>
<dbReference type="GO" id="GO:0009451">
    <property type="term" value="P:RNA modification"/>
    <property type="evidence" value="ECO:0007669"/>
    <property type="project" value="UniProtKB-ARBA"/>
</dbReference>
<dbReference type="Proteomes" id="UP000757232">
    <property type="component" value="Unassembled WGS sequence"/>
</dbReference>
<dbReference type="SUPFAM" id="SSF53335">
    <property type="entry name" value="S-adenosyl-L-methionine-dependent methyltransferases"/>
    <property type="match status" value="1"/>
</dbReference>
<dbReference type="GO" id="GO:0030697">
    <property type="term" value="F:tRNA (uracil(54)-C5)-methyltransferase activity, S-adenosyl methionine-dependent"/>
    <property type="evidence" value="ECO:0007669"/>
    <property type="project" value="InterPro"/>
</dbReference>
<dbReference type="InterPro" id="IPR029063">
    <property type="entry name" value="SAM-dependent_MTases_sf"/>
</dbReference>
<dbReference type="GO" id="GO:0008033">
    <property type="term" value="P:tRNA processing"/>
    <property type="evidence" value="ECO:0007669"/>
    <property type="project" value="InterPro"/>
</dbReference>